<feature type="region of interest" description="Disordered" evidence="2">
    <location>
        <begin position="54"/>
        <end position="95"/>
    </location>
</feature>
<dbReference type="Proteomes" id="UP001642540">
    <property type="component" value="Unassembled WGS sequence"/>
</dbReference>
<feature type="compositionally biased region" description="Acidic residues" evidence="2">
    <location>
        <begin position="1"/>
        <end position="10"/>
    </location>
</feature>
<feature type="region of interest" description="Disordered" evidence="2">
    <location>
        <begin position="270"/>
        <end position="298"/>
    </location>
</feature>
<feature type="compositionally biased region" description="Polar residues" evidence="2">
    <location>
        <begin position="381"/>
        <end position="400"/>
    </location>
</feature>
<dbReference type="EMBL" id="CAXLJM020000016">
    <property type="protein sequence ID" value="CAL8083458.1"/>
    <property type="molecule type" value="Genomic_DNA"/>
</dbReference>
<protein>
    <submittedName>
        <fullName evidence="3">Uncharacterized protein</fullName>
    </submittedName>
</protein>
<dbReference type="InterPro" id="IPR039341">
    <property type="entry name" value="CFAP99"/>
</dbReference>
<evidence type="ECO:0000313" key="4">
    <source>
        <dbReference type="Proteomes" id="UP001642540"/>
    </source>
</evidence>
<keyword evidence="4" id="KW-1185">Reference proteome</keyword>
<proteinExistence type="predicted"/>
<accession>A0ABP1PZA6</accession>
<organism evidence="3 4">
    <name type="scientific">Orchesella dallaii</name>
    <dbReference type="NCBI Taxonomy" id="48710"/>
    <lineage>
        <taxon>Eukaryota</taxon>
        <taxon>Metazoa</taxon>
        <taxon>Ecdysozoa</taxon>
        <taxon>Arthropoda</taxon>
        <taxon>Hexapoda</taxon>
        <taxon>Collembola</taxon>
        <taxon>Entomobryomorpha</taxon>
        <taxon>Entomobryoidea</taxon>
        <taxon>Orchesellidae</taxon>
        <taxon>Orchesellinae</taxon>
        <taxon>Orchesella</taxon>
    </lineage>
</organism>
<comment type="caution">
    <text evidence="3">The sequence shown here is derived from an EMBL/GenBank/DDBJ whole genome shotgun (WGS) entry which is preliminary data.</text>
</comment>
<feature type="region of interest" description="Disordered" evidence="2">
    <location>
        <begin position="376"/>
        <end position="400"/>
    </location>
</feature>
<name>A0ABP1PZA6_9HEXA</name>
<feature type="region of interest" description="Disordered" evidence="2">
    <location>
        <begin position="1"/>
        <end position="29"/>
    </location>
</feature>
<keyword evidence="1" id="KW-0175">Coiled coil</keyword>
<reference evidence="3 4" key="1">
    <citation type="submission" date="2024-08" db="EMBL/GenBank/DDBJ databases">
        <authorList>
            <person name="Cucini C."/>
            <person name="Frati F."/>
        </authorList>
    </citation>
    <scope>NUCLEOTIDE SEQUENCE [LARGE SCALE GENOMIC DNA]</scope>
</reference>
<evidence type="ECO:0000256" key="2">
    <source>
        <dbReference type="SAM" id="MobiDB-lite"/>
    </source>
</evidence>
<evidence type="ECO:0000256" key="1">
    <source>
        <dbReference type="SAM" id="Coils"/>
    </source>
</evidence>
<dbReference type="PANTHER" id="PTHR34649">
    <property type="entry name" value="CILIA- AND FLAGELLA-ASSOCIATED PROTEIN 99"/>
    <property type="match status" value="1"/>
</dbReference>
<feature type="coiled-coil region" evidence="1">
    <location>
        <begin position="333"/>
        <end position="360"/>
    </location>
</feature>
<feature type="coiled-coil region" evidence="1">
    <location>
        <begin position="410"/>
        <end position="437"/>
    </location>
</feature>
<evidence type="ECO:0000313" key="3">
    <source>
        <dbReference type="EMBL" id="CAL8083458.1"/>
    </source>
</evidence>
<gene>
    <name evidence="3" type="ORF">ODALV1_LOCUS5490</name>
</gene>
<sequence>MNDVTSDQEQEESRHSSSTNIVSKTQSTVSVPSLYDAIQTYNKNGSQQQLAFTTEELELNPNDATRTSSGSGKSWKSPSRYGNRHSGRITSDGMVDPTMNNLTAISTVPTSVVSQINREFGQGNNPIPLRAKPTVTTILRHHHALQRVEKKSRDKLDSLLISNLSLVDPETLVKEQEKKQAEEIKAAEAKRLVQAKLAYERAIAASRKVADKKQRIADETRMKEREWQTCVTEQREADKVRRKQMTETLVKANEDSKRAFEQMLLSKHEKAMKVRQETEQLQADAKQKQKEEDQKRQDRIQQIQAQKLALRRTKVTTGNPNQFYRSIAIPETQIKLRLQKEEEERRIQEQRRKIQAAKQLKSVKLIKAMKKIQSHEHISQFGKSQSRGIKTAQEVSPETMSLKTTKNGEIHGMLQELETLRNENNKLRNKEQQRRGQSLVPAPSFSLTKVGARTSTIPKGYPNFLRPNPFGILSIGKH</sequence>
<feature type="compositionally biased region" description="Basic and acidic residues" evidence="2">
    <location>
        <begin position="285"/>
        <end position="298"/>
    </location>
</feature>
<feature type="compositionally biased region" description="Low complexity" evidence="2">
    <location>
        <begin position="68"/>
        <end position="79"/>
    </location>
</feature>
<dbReference type="PANTHER" id="PTHR34649:SF1">
    <property type="entry name" value="CILIA- AND FLAGELLA-ASSOCIATED PROTEIN 99"/>
    <property type="match status" value="1"/>
</dbReference>
<feature type="compositionally biased region" description="Polar residues" evidence="2">
    <location>
        <begin position="16"/>
        <end position="29"/>
    </location>
</feature>